<reference evidence="9" key="1">
    <citation type="submission" date="2017-02" db="UniProtKB">
        <authorList>
            <consortium name="WormBaseParasite"/>
        </authorList>
    </citation>
    <scope>IDENTIFICATION</scope>
</reference>
<dbReference type="PRINTS" id="PR00719">
    <property type="entry name" value="LMWPTPASE"/>
</dbReference>
<keyword evidence="4" id="KW-0378">Hydrolase</keyword>
<sequence length="237" mass="26743">LFASDSRVLGNICRSPIAEAVFLDIIKKRGVQDEWKVDSSAIIDFHTGKGPDRRAMSTLKKFGITDYQHRARVTSTADIREFDYIFGMDNSNISDLRDLEKQTEGKAKIELLGKYDPEGHLIVPDPYYEAGDEMNQIKDRNMSSQTSLVMYLVLRRDLMSSLGWPMGAVCTQAAHAASAVMWIFRNDPNTELYAKELDSMHKVTLGVWVEDGQSVCIALKPYPKDQVKNAMKGLKLF</sequence>
<comment type="similarity">
    <text evidence="2">Belongs to the low molecular weight phosphotyrosine protein phosphatase family.</text>
</comment>
<dbReference type="WBParaSite" id="NBR_0001728701-mRNA-1">
    <property type="protein sequence ID" value="NBR_0001728701-mRNA-1"/>
    <property type="gene ID" value="NBR_0001728701"/>
</dbReference>
<dbReference type="OMA" id="YSRGMQM"/>
<dbReference type="SMART" id="SM00226">
    <property type="entry name" value="LMWPc"/>
    <property type="match status" value="1"/>
</dbReference>
<dbReference type="Gene3D" id="3.40.1490.10">
    <property type="entry name" value="Bit1"/>
    <property type="match status" value="1"/>
</dbReference>
<dbReference type="InterPro" id="IPR050438">
    <property type="entry name" value="LMW_PTPase"/>
</dbReference>
<organism evidence="9">
    <name type="scientific">Nippostrongylus brasiliensis</name>
    <name type="common">Rat hookworm</name>
    <dbReference type="NCBI Taxonomy" id="27835"/>
    <lineage>
        <taxon>Eukaryota</taxon>
        <taxon>Metazoa</taxon>
        <taxon>Ecdysozoa</taxon>
        <taxon>Nematoda</taxon>
        <taxon>Chromadorea</taxon>
        <taxon>Rhabditida</taxon>
        <taxon>Rhabditina</taxon>
        <taxon>Rhabditomorpha</taxon>
        <taxon>Strongyloidea</taxon>
        <taxon>Heligmosomidae</taxon>
        <taxon>Nippostrongylus</taxon>
    </lineage>
</organism>
<dbReference type="PANTHER" id="PTHR11717:SF7">
    <property type="entry name" value="LOW MOLECULAR WEIGHT PHOSPHOTYROSINE PROTEIN PHOSPHATASE"/>
    <property type="match status" value="1"/>
</dbReference>
<dbReference type="Pfam" id="PF01451">
    <property type="entry name" value="LMWPc"/>
    <property type="match status" value="1"/>
</dbReference>
<dbReference type="GO" id="GO:0005737">
    <property type="term" value="C:cytoplasm"/>
    <property type="evidence" value="ECO:0007669"/>
    <property type="project" value="UniProtKB-SubCell"/>
</dbReference>
<evidence type="ECO:0000256" key="6">
    <source>
        <dbReference type="ARBA" id="ARBA00048707"/>
    </source>
</evidence>
<proteinExistence type="inferred from homology"/>
<comment type="subcellular location">
    <subcellularLocation>
        <location evidence="1">Cytoplasm</location>
    </subcellularLocation>
</comment>
<dbReference type="FunFam" id="3.40.50.2300:FF:000105">
    <property type="entry name" value="Low molecular weight phosphotyrosine protein"/>
    <property type="match status" value="1"/>
</dbReference>
<accession>A0A0N4YJW7</accession>
<evidence type="ECO:0000256" key="2">
    <source>
        <dbReference type="ARBA" id="ARBA00011063"/>
    </source>
</evidence>
<dbReference type="InterPro" id="IPR023485">
    <property type="entry name" value="Ptyr_pPase"/>
</dbReference>
<evidence type="ECO:0000259" key="8">
    <source>
        <dbReference type="SMART" id="SM00226"/>
    </source>
</evidence>
<dbReference type="InterPro" id="IPR036196">
    <property type="entry name" value="Ptyr_pPase_sf"/>
</dbReference>
<dbReference type="CDD" id="cd16343">
    <property type="entry name" value="LMWPTP"/>
    <property type="match status" value="1"/>
</dbReference>
<name>A0A0N4YJW7_NIPBR</name>
<keyword evidence="3" id="KW-0963">Cytoplasm</keyword>
<dbReference type="Gene3D" id="3.40.50.2300">
    <property type="match status" value="1"/>
</dbReference>
<evidence type="ECO:0000313" key="9">
    <source>
        <dbReference type="WBParaSite" id="NBR_0001728701-mRNA-1"/>
    </source>
</evidence>
<feature type="domain" description="Phosphotyrosine protein phosphatase I" evidence="8">
    <location>
        <begin position="6"/>
        <end position="147"/>
    </location>
</feature>
<evidence type="ECO:0000256" key="1">
    <source>
        <dbReference type="ARBA" id="ARBA00004496"/>
    </source>
</evidence>
<feature type="active site" evidence="7">
    <location>
        <position position="14"/>
    </location>
</feature>
<dbReference type="PANTHER" id="PTHR11717">
    <property type="entry name" value="LOW MOLECULAR WEIGHT PROTEIN TYROSINE PHOSPHATASE"/>
    <property type="match status" value="1"/>
</dbReference>
<evidence type="ECO:0000256" key="3">
    <source>
        <dbReference type="ARBA" id="ARBA00022490"/>
    </source>
</evidence>
<evidence type="ECO:0000256" key="7">
    <source>
        <dbReference type="PIRSR" id="PIRSR617867-1"/>
    </source>
</evidence>
<dbReference type="Pfam" id="PF01981">
    <property type="entry name" value="PTH2"/>
    <property type="match status" value="1"/>
</dbReference>
<dbReference type="InterPro" id="IPR002833">
    <property type="entry name" value="PTH2"/>
</dbReference>
<dbReference type="SUPFAM" id="SSF102462">
    <property type="entry name" value="Peptidyl-tRNA hydrolase II"/>
    <property type="match status" value="1"/>
</dbReference>
<feature type="active site" description="Proton donor" evidence="7">
    <location>
        <position position="125"/>
    </location>
</feature>
<dbReference type="GO" id="GO:0004725">
    <property type="term" value="F:protein tyrosine phosphatase activity"/>
    <property type="evidence" value="ECO:0007669"/>
    <property type="project" value="InterPro"/>
</dbReference>
<protein>
    <submittedName>
        <fullName evidence="9">LMWPc domain-containing protein</fullName>
    </submittedName>
</protein>
<dbReference type="AlphaFoldDB" id="A0A0N4YJW7"/>
<dbReference type="InterPro" id="IPR023476">
    <property type="entry name" value="Pep_tRNA_hydro_II_dom_sf"/>
</dbReference>
<evidence type="ECO:0000256" key="4">
    <source>
        <dbReference type="ARBA" id="ARBA00022801"/>
    </source>
</evidence>
<comment type="catalytic activity">
    <reaction evidence="6">
        <text>an N-acyl-L-alpha-aminoacyl-tRNA + H2O = an N-acyl-L-amino acid + a tRNA + H(+)</text>
        <dbReference type="Rhea" id="RHEA:54448"/>
        <dbReference type="Rhea" id="RHEA-COMP:10123"/>
        <dbReference type="Rhea" id="RHEA-COMP:13883"/>
        <dbReference type="ChEBI" id="CHEBI:15377"/>
        <dbReference type="ChEBI" id="CHEBI:15378"/>
        <dbReference type="ChEBI" id="CHEBI:59874"/>
        <dbReference type="ChEBI" id="CHEBI:78442"/>
        <dbReference type="ChEBI" id="CHEBI:138191"/>
        <dbReference type="EC" id="3.1.1.29"/>
    </reaction>
</comment>
<dbReference type="GO" id="GO:0004045">
    <property type="term" value="F:peptidyl-tRNA hydrolase activity"/>
    <property type="evidence" value="ECO:0007669"/>
    <property type="project" value="UniProtKB-EC"/>
</dbReference>
<keyword evidence="5" id="KW-0904">Protein phosphatase</keyword>
<dbReference type="InterPro" id="IPR017867">
    <property type="entry name" value="Tyr_phospatase_low_mol_wt"/>
</dbReference>
<dbReference type="SUPFAM" id="SSF52788">
    <property type="entry name" value="Phosphotyrosine protein phosphatases I"/>
    <property type="match status" value="1"/>
</dbReference>
<evidence type="ECO:0000256" key="5">
    <source>
        <dbReference type="ARBA" id="ARBA00022912"/>
    </source>
</evidence>